<dbReference type="InterPro" id="IPR011932">
    <property type="entry name" value="Recomb_XerD"/>
</dbReference>
<dbReference type="NCBIfam" id="NF001399">
    <property type="entry name" value="PRK00283.1"/>
    <property type="match status" value="1"/>
</dbReference>
<proteinExistence type="inferred from homology"/>
<keyword evidence="16" id="KW-1185">Reference proteome</keyword>
<organism evidence="15 16">
    <name type="scientific">Benzoatithermus flavus</name>
    <dbReference type="NCBI Taxonomy" id="3108223"/>
    <lineage>
        <taxon>Bacteria</taxon>
        <taxon>Pseudomonadati</taxon>
        <taxon>Pseudomonadota</taxon>
        <taxon>Alphaproteobacteria</taxon>
        <taxon>Geminicoccales</taxon>
        <taxon>Geminicoccaceae</taxon>
        <taxon>Benzoatithermus</taxon>
    </lineage>
</organism>
<keyword evidence="9 11" id="KW-0233">DNA recombination</keyword>
<dbReference type="PROSITE" id="PS51898">
    <property type="entry name" value="TYR_RECOMBINASE"/>
    <property type="match status" value="1"/>
</dbReference>
<dbReference type="Proteomes" id="UP001375743">
    <property type="component" value="Unassembled WGS sequence"/>
</dbReference>
<evidence type="ECO:0000256" key="12">
    <source>
        <dbReference type="SAM" id="MobiDB-lite"/>
    </source>
</evidence>
<dbReference type="HAMAP" id="MF_01807">
    <property type="entry name" value="Recomb_XerD"/>
    <property type="match status" value="1"/>
</dbReference>
<dbReference type="EMBL" id="JBBLZC010000009">
    <property type="protein sequence ID" value="MEK0083608.1"/>
    <property type="molecule type" value="Genomic_DNA"/>
</dbReference>
<keyword evidence="6 11" id="KW-0159">Chromosome partition</keyword>
<feature type="active site" description="O-(3'-phospho-DNA)-tyrosine intermediate" evidence="11">
    <location>
        <position position="275"/>
    </location>
</feature>
<dbReference type="Gene3D" id="1.10.150.130">
    <property type="match status" value="1"/>
</dbReference>
<evidence type="ECO:0000256" key="4">
    <source>
        <dbReference type="ARBA" id="ARBA00022490"/>
    </source>
</evidence>
<protein>
    <recommendedName>
        <fullName evidence="3 11">Tyrosine recombinase XerD</fullName>
    </recommendedName>
</protein>
<evidence type="ECO:0000256" key="9">
    <source>
        <dbReference type="ARBA" id="ARBA00023172"/>
    </source>
</evidence>
<feature type="active site" evidence="11">
    <location>
        <position position="240"/>
    </location>
</feature>
<dbReference type="InterPro" id="IPR023009">
    <property type="entry name" value="Tyrosine_recombinase_XerC/XerD"/>
</dbReference>
<evidence type="ECO:0000256" key="8">
    <source>
        <dbReference type="ARBA" id="ARBA00023125"/>
    </source>
</evidence>
<dbReference type="RefSeq" id="WP_418159458.1">
    <property type="nucleotide sequence ID" value="NZ_JBBLZC010000009.1"/>
</dbReference>
<comment type="subunit">
    <text evidence="11">Forms a cyclic heterotetrameric complex composed of two molecules of XerC and two molecules of XerD.</text>
</comment>
<dbReference type="PROSITE" id="PS51900">
    <property type="entry name" value="CB"/>
    <property type="match status" value="1"/>
</dbReference>
<comment type="subcellular location">
    <subcellularLocation>
        <location evidence="1 11">Cytoplasm</location>
    </subcellularLocation>
</comment>
<dbReference type="InterPro" id="IPR010998">
    <property type="entry name" value="Integrase_recombinase_N"/>
</dbReference>
<evidence type="ECO:0000259" key="14">
    <source>
        <dbReference type="PROSITE" id="PS51900"/>
    </source>
</evidence>
<dbReference type="Pfam" id="PF00589">
    <property type="entry name" value="Phage_integrase"/>
    <property type="match status" value="1"/>
</dbReference>
<dbReference type="InterPro" id="IPR011010">
    <property type="entry name" value="DNA_brk_join_enz"/>
</dbReference>
<comment type="caution">
    <text evidence="15">The sequence shown here is derived from an EMBL/GenBank/DDBJ whole genome shotgun (WGS) entry which is preliminary data.</text>
</comment>
<keyword evidence="7 11" id="KW-0229">DNA integration</keyword>
<evidence type="ECO:0000256" key="5">
    <source>
        <dbReference type="ARBA" id="ARBA00022618"/>
    </source>
</evidence>
<feature type="active site" evidence="11">
    <location>
        <position position="266"/>
    </location>
</feature>
<dbReference type="InterPro" id="IPR044068">
    <property type="entry name" value="CB"/>
</dbReference>
<dbReference type="InterPro" id="IPR004107">
    <property type="entry name" value="Integrase_SAM-like_N"/>
</dbReference>
<name>A0ABU8XR11_9PROT</name>
<dbReference type="SUPFAM" id="SSF56349">
    <property type="entry name" value="DNA breaking-rejoining enzymes"/>
    <property type="match status" value="1"/>
</dbReference>
<dbReference type="InterPro" id="IPR002104">
    <property type="entry name" value="Integrase_catalytic"/>
</dbReference>
<evidence type="ECO:0000313" key="15">
    <source>
        <dbReference type="EMBL" id="MEK0083608.1"/>
    </source>
</evidence>
<comment type="function">
    <text evidence="11">Site-specific tyrosine recombinase, which acts by catalyzing the cutting and rejoining of the recombining DNA molecules. The XerC-XerD complex is essential to convert dimers of the bacterial chromosome into monomers to permit their segregation at cell division. It also contributes to the segregational stability of plasmids.</text>
</comment>
<feature type="active site" evidence="11">
    <location>
        <position position="243"/>
    </location>
</feature>
<dbReference type="InterPro" id="IPR050090">
    <property type="entry name" value="Tyrosine_recombinase_XerCD"/>
</dbReference>
<dbReference type="HAMAP" id="MF_01808">
    <property type="entry name" value="Recomb_XerC_XerD"/>
    <property type="match status" value="1"/>
</dbReference>
<evidence type="ECO:0000256" key="11">
    <source>
        <dbReference type="HAMAP-Rule" id="MF_01807"/>
    </source>
</evidence>
<dbReference type="NCBIfam" id="TIGR02225">
    <property type="entry name" value="recomb_XerD"/>
    <property type="match status" value="1"/>
</dbReference>
<sequence length="317" mass="34818">MLDAFLEMMAAERGAARHTLDAYRRDLADFAGFLTRRGGALPEATGDDIRAYLADLAARGMRSSTTARRLAAIRQYYRFLYLEGRRRDDPTTHIDTPKQSRRLPKLLEEEEIEALIAAARAKEGPEALRLVALLELLYATGLRVSELVGLPLSALAPDRTVLTVRGKGNKERMVPVGSAAREALAAWLGVRPYYVTEPGRQRWLFPSRGRSGHLTRQRVAQLLKTLAPEAGIDPARLSPHVLRHAFASHLVAHGADLRAVQAMLGHADIATTQIYTHVQTERLAAVVARHHPLARPASAQAPAPVEPTVKARKGDTP</sequence>
<gene>
    <name evidence="11 15" type="primary">xerD</name>
    <name evidence="15" type="ORF">U1T56_10630</name>
</gene>
<keyword evidence="10 11" id="KW-0131">Cell cycle</keyword>
<reference evidence="15 16" key="1">
    <citation type="submission" date="2024-01" db="EMBL/GenBank/DDBJ databases">
        <title>Multi-omics insights into the function and evolution of sodium benzoate biodegradation pathways in Benzoatithermus flavus gen. nov., sp. nov. from hot spring.</title>
        <authorList>
            <person name="Hu C.-J."/>
            <person name="Li W.-J."/>
        </authorList>
    </citation>
    <scope>NUCLEOTIDE SEQUENCE [LARGE SCALE GENOMIC DNA]</scope>
    <source>
        <strain evidence="15 16">SYSU G07066</strain>
    </source>
</reference>
<comment type="similarity">
    <text evidence="2 11">Belongs to the 'phage' integrase family. XerD subfamily.</text>
</comment>
<feature type="domain" description="Tyr recombinase" evidence="13">
    <location>
        <begin position="102"/>
        <end position="288"/>
    </location>
</feature>
<evidence type="ECO:0000313" key="16">
    <source>
        <dbReference type="Proteomes" id="UP001375743"/>
    </source>
</evidence>
<evidence type="ECO:0000256" key="1">
    <source>
        <dbReference type="ARBA" id="ARBA00004496"/>
    </source>
</evidence>
<evidence type="ECO:0000256" key="3">
    <source>
        <dbReference type="ARBA" id="ARBA00015810"/>
    </source>
</evidence>
<feature type="active site" evidence="11">
    <location>
        <position position="167"/>
    </location>
</feature>
<dbReference type="InterPro" id="IPR013762">
    <property type="entry name" value="Integrase-like_cat_sf"/>
</dbReference>
<evidence type="ECO:0000256" key="7">
    <source>
        <dbReference type="ARBA" id="ARBA00022908"/>
    </source>
</evidence>
<evidence type="ECO:0000256" key="6">
    <source>
        <dbReference type="ARBA" id="ARBA00022829"/>
    </source>
</evidence>
<feature type="domain" description="Core-binding (CB)" evidence="14">
    <location>
        <begin position="1"/>
        <end position="81"/>
    </location>
</feature>
<accession>A0ABU8XR11</accession>
<dbReference type="PANTHER" id="PTHR30349:SF90">
    <property type="entry name" value="TYROSINE RECOMBINASE XERD"/>
    <property type="match status" value="1"/>
</dbReference>
<evidence type="ECO:0000259" key="13">
    <source>
        <dbReference type="PROSITE" id="PS51898"/>
    </source>
</evidence>
<keyword evidence="8 11" id="KW-0238">DNA-binding</keyword>
<dbReference type="Pfam" id="PF02899">
    <property type="entry name" value="Phage_int_SAM_1"/>
    <property type="match status" value="1"/>
</dbReference>
<evidence type="ECO:0000256" key="2">
    <source>
        <dbReference type="ARBA" id="ARBA00010450"/>
    </source>
</evidence>
<dbReference type="Gene3D" id="1.10.443.10">
    <property type="entry name" value="Intergrase catalytic core"/>
    <property type="match status" value="1"/>
</dbReference>
<keyword evidence="4 11" id="KW-0963">Cytoplasm</keyword>
<evidence type="ECO:0000256" key="10">
    <source>
        <dbReference type="ARBA" id="ARBA00023306"/>
    </source>
</evidence>
<feature type="active site" evidence="11">
    <location>
        <position position="143"/>
    </location>
</feature>
<keyword evidence="5 11" id="KW-0132">Cell division</keyword>
<feature type="region of interest" description="Disordered" evidence="12">
    <location>
        <begin position="294"/>
        <end position="317"/>
    </location>
</feature>
<dbReference type="PANTHER" id="PTHR30349">
    <property type="entry name" value="PHAGE INTEGRASE-RELATED"/>
    <property type="match status" value="1"/>
</dbReference>